<dbReference type="Proteomes" id="UP000027584">
    <property type="component" value="Unassembled WGS sequence"/>
</dbReference>
<dbReference type="PROSITE" id="PS50929">
    <property type="entry name" value="ABC_TM1F"/>
    <property type="match status" value="1"/>
</dbReference>
<dbReference type="GO" id="GO:0008234">
    <property type="term" value="F:cysteine-type peptidase activity"/>
    <property type="evidence" value="ECO:0007669"/>
    <property type="project" value="UniProtKB-KW"/>
</dbReference>
<keyword evidence="3" id="KW-0547">Nucleotide-binding</keyword>
<dbReference type="InterPro" id="IPR036640">
    <property type="entry name" value="ABC1_TM_sf"/>
</dbReference>
<dbReference type="CDD" id="cd18570">
    <property type="entry name" value="ABC_6TM_PCAT1_LagD_like"/>
    <property type="match status" value="1"/>
</dbReference>
<dbReference type="EMBL" id="CCBC010000215">
    <property type="protein sequence ID" value="CDO19049.1"/>
    <property type="molecule type" value="Genomic_DNA"/>
</dbReference>
<dbReference type="Pfam" id="PF00005">
    <property type="entry name" value="ABC_tran"/>
    <property type="match status" value="1"/>
</dbReference>
<dbReference type="PROSITE" id="PS00211">
    <property type="entry name" value="ABC_TRANSPORTER_1"/>
    <property type="match status" value="1"/>
</dbReference>
<accession>A0A060RLQ4</accession>
<dbReference type="Gene3D" id="3.90.70.10">
    <property type="entry name" value="Cysteine proteinases"/>
    <property type="match status" value="1"/>
</dbReference>
<dbReference type="InterPro" id="IPR003593">
    <property type="entry name" value="AAA+_ATPase"/>
</dbReference>
<dbReference type="InterPro" id="IPR017871">
    <property type="entry name" value="ABC_transporter-like_CS"/>
</dbReference>
<feature type="domain" description="ABC transporter" evidence="10">
    <location>
        <begin position="495"/>
        <end position="720"/>
    </location>
</feature>
<evidence type="ECO:0000256" key="8">
    <source>
        <dbReference type="ARBA" id="ARBA00023136"/>
    </source>
</evidence>
<dbReference type="Pfam" id="PF03412">
    <property type="entry name" value="Peptidase_C39"/>
    <property type="match status" value="1"/>
</dbReference>
<dbReference type="GO" id="GO:0015421">
    <property type="term" value="F:ABC-type oligopeptide transporter activity"/>
    <property type="evidence" value="ECO:0007669"/>
    <property type="project" value="TreeGrafter"/>
</dbReference>
<evidence type="ECO:0000313" key="14">
    <source>
        <dbReference type="Proteomes" id="UP000027584"/>
    </source>
</evidence>
<proteinExistence type="predicted"/>
<name>A0A060RLQ4_9STRE</name>
<dbReference type="PROSITE" id="PS50893">
    <property type="entry name" value="ABC_TRANSPORTER_2"/>
    <property type="match status" value="1"/>
</dbReference>
<feature type="transmembrane region" description="Helical" evidence="9">
    <location>
        <begin position="168"/>
        <end position="189"/>
    </location>
</feature>
<comment type="caution">
    <text evidence="13">The sequence shown here is derived from an EMBL/GenBank/DDBJ whole genome shotgun (WGS) entry which is preliminary data.</text>
</comment>
<feature type="transmembrane region" description="Helical" evidence="9">
    <location>
        <begin position="321"/>
        <end position="341"/>
    </location>
</feature>
<dbReference type="MEROPS" id="C39.001"/>
<feature type="domain" description="Peptidase C39" evidence="12">
    <location>
        <begin position="9"/>
        <end position="138"/>
    </location>
</feature>
<protein>
    <submittedName>
        <fullName evidence="13">Putative bacteriocin ABC transporter ATP binding/ permease protein</fullName>
    </submittedName>
</protein>
<dbReference type="Gene3D" id="3.40.50.300">
    <property type="entry name" value="P-loop containing nucleotide triphosphate hydrolases"/>
    <property type="match status" value="1"/>
</dbReference>
<keyword evidence="5" id="KW-0788">Thiol protease</keyword>
<keyword evidence="4" id="KW-0378">Hydrolase</keyword>
<dbReference type="GO" id="GO:0006508">
    <property type="term" value="P:proteolysis"/>
    <property type="evidence" value="ECO:0007669"/>
    <property type="project" value="InterPro"/>
</dbReference>
<dbReference type="InterPro" id="IPR003439">
    <property type="entry name" value="ABC_transporter-like_ATP-bd"/>
</dbReference>
<dbReference type="SUPFAM" id="SSF52540">
    <property type="entry name" value="P-loop containing nucleoside triphosphate hydrolases"/>
    <property type="match status" value="1"/>
</dbReference>
<evidence type="ECO:0000256" key="7">
    <source>
        <dbReference type="ARBA" id="ARBA00022989"/>
    </source>
</evidence>
<dbReference type="PANTHER" id="PTHR43394:SF1">
    <property type="entry name" value="ATP-BINDING CASSETTE SUB-FAMILY B MEMBER 10, MITOCHONDRIAL"/>
    <property type="match status" value="1"/>
</dbReference>
<evidence type="ECO:0000259" key="10">
    <source>
        <dbReference type="PROSITE" id="PS50893"/>
    </source>
</evidence>
<feature type="transmembrane region" description="Helical" evidence="9">
    <location>
        <begin position="294"/>
        <end position="315"/>
    </location>
</feature>
<dbReference type="InterPro" id="IPR039421">
    <property type="entry name" value="Type_1_exporter"/>
</dbReference>
<keyword evidence="2 9" id="KW-0812">Transmembrane</keyword>
<dbReference type="GO" id="GO:0016887">
    <property type="term" value="F:ATP hydrolysis activity"/>
    <property type="evidence" value="ECO:0007669"/>
    <property type="project" value="InterPro"/>
</dbReference>
<dbReference type="GO" id="GO:0005524">
    <property type="term" value="F:ATP binding"/>
    <property type="evidence" value="ECO:0007669"/>
    <property type="project" value="UniProtKB-KW"/>
</dbReference>
<dbReference type="InterPro" id="IPR005074">
    <property type="entry name" value="Peptidase_C39"/>
</dbReference>
<evidence type="ECO:0000256" key="4">
    <source>
        <dbReference type="ARBA" id="ARBA00022801"/>
    </source>
</evidence>
<keyword evidence="7 9" id="KW-1133">Transmembrane helix</keyword>
<feature type="transmembrane region" description="Helical" evidence="9">
    <location>
        <begin position="217"/>
        <end position="237"/>
    </location>
</feature>
<evidence type="ECO:0000256" key="6">
    <source>
        <dbReference type="ARBA" id="ARBA00022840"/>
    </source>
</evidence>
<evidence type="ECO:0000256" key="3">
    <source>
        <dbReference type="ARBA" id="ARBA00022741"/>
    </source>
</evidence>
<dbReference type="AlphaFoldDB" id="A0A060RLQ4"/>
<reference evidence="13 14" key="1">
    <citation type="submission" date="2014-02" db="EMBL/GenBank/DDBJ databases">
        <authorList>
            <person name="Manrique M."/>
        </authorList>
    </citation>
    <scope>NUCLEOTIDE SEQUENCE [LARGE SCALE GENOMIC DNA]</scope>
    <source>
        <strain evidence="13 14">LMG17956</strain>
    </source>
</reference>
<gene>
    <name evidence="13" type="ORF">BN963_SGAL_02257</name>
</gene>
<dbReference type="InterPro" id="IPR027417">
    <property type="entry name" value="P-loop_NTPase"/>
</dbReference>
<dbReference type="GO" id="GO:0005886">
    <property type="term" value="C:plasma membrane"/>
    <property type="evidence" value="ECO:0007669"/>
    <property type="project" value="UniProtKB-SubCell"/>
</dbReference>
<dbReference type="SMART" id="SM00382">
    <property type="entry name" value="AAA"/>
    <property type="match status" value="1"/>
</dbReference>
<dbReference type="InterPro" id="IPR011527">
    <property type="entry name" value="ABC1_TM_dom"/>
</dbReference>
<keyword evidence="8 9" id="KW-0472">Membrane</keyword>
<keyword evidence="6" id="KW-0067">ATP-binding</keyword>
<evidence type="ECO:0000256" key="1">
    <source>
        <dbReference type="ARBA" id="ARBA00004651"/>
    </source>
</evidence>
<feature type="transmembrane region" description="Helical" evidence="9">
    <location>
        <begin position="402"/>
        <end position="421"/>
    </location>
</feature>
<dbReference type="PANTHER" id="PTHR43394">
    <property type="entry name" value="ATP-DEPENDENT PERMEASE MDL1, MITOCHONDRIAL"/>
    <property type="match status" value="1"/>
</dbReference>
<dbReference type="Gene3D" id="1.20.1560.10">
    <property type="entry name" value="ABC transporter type 1, transmembrane domain"/>
    <property type="match status" value="1"/>
</dbReference>
<evidence type="ECO:0000259" key="12">
    <source>
        <dbReference type="PROSITE" id="PS50990"/>
    </source>
</evidence>
<keyword evidence="5" id="KW-0645">Protease</keyword>
<sequence>MGRFKGVLQHDTQDCGAACLTSILNYFGKGVSLSLIKEELKVDKSGSNLYTLSLIAERHGLVAEALNGNFEELLDEIRTKSISLPFIAHFQNDHFLGHFVVVYKICRSKMLIFDPSEGNQTLSFEEFLQRWTGSILTFENTKECKETKQANITYGMLRKIMVKDRKNFSYAIIYSLCISLISMLGALFYKNVVDSIISSEKTTTTVEGVLDQLISNINLLFCFLILLYIFQLILNILNGFTLARISERINNELMLLFFNHVIGLPLEFIDRTDSGSILSRYNNIIEIQNQGINAILSVILDTIMAIVGAVILLLISPLLFTLVFIVLMIYSVLTVVFISPLKSANRDIQKEHSDSVTTLNEVLDGIGTIKIYQGEWRFVQKFSHTIRQLSEGIFKSLNLKNILDSLVIFVESVGTIAIILLGGKFVVSGSISLGALIAFESLTSFFTIPVKNIIKTIGEFQNVLISISRLEDIFAVEEEYSVNRNTLTDEKIKQITLSNVEYSYNLIVNSLDDLSLTIDSGTITGVLGGNGSGKSTLLKMLSTLIYPKSGKIFFNEIELTKVVLSDIRQKLSYVSQSPYVFEGTLRENLTLGNLKISDKQMIELCQKFDLFSLVAGGNDLDLFLLENGENLSGGQKQKIGIVRALLSNPDVLLLDEATSGLDQESERKVFEHLGIIKNDMIIITIFHDLDFIKYIDRAIIIDRGKIIYDGGVEKIETANLF</sequence>
<evidence type="ECO:0000256" key="2">
    <source>
        <dbReference type="ARBA" id="ARBA00022692"/>
    </source>
</evidence>
<feature type="domain" description="ABC transmembrane type-1" evidence="11">
    <location>
        <begin position="171"/>
        <end position="462"/>
    </location>
</feature>
<dbReference type="Pfam" id="PF00664">
    <property type="entry name" value="ABC_membrane"/>
    <property type="match status" value="1"/>
</dbReference>
<dbReference type="SUPFAM" id="SSF90123">
    <property type="entry name" value="ABC transporter transmembrane region"/>
    <property type="match status" value="1"/>
</dbReference>
<evidence type="ECO:0000256" key="9">
    <source>
        <dbReference type="SAM" id="Phobius"/>
    </source>
</evidence>
<organism evidence="13 14">
    <name type="scientific">Streptococcus gallolyticus</name>
    <dbReference type="NCBI Taxonomy" id="315405"/>
    <lineage>
        <taxon>Bacteria</taxon>
        <taxon>Bacillati</taxon>
        <taxon>Bacillota</taxon>
        <taxon>Bacilli</taxon>
        <taxon>Lactobacillales</taxon>
        <taxon>Streptococcaceae</taxon>
        <taxon>Streptococcus</taxon>
    </lineage>
</organism>
<evidence type="ECO:0000313" key="13">
    <source>
        <dbReference type="EMBL" id="CDO19049.1"/>
    </source>
</evidence>
<reference evidence="13 14" key="2">
    <citation type="submission" date="2014-05" db="EMBL/GenBank/DDBJ databases">
        <title>Genome sequence of Streptococcus gallolyticus.</title>
        <authorList>
            <person name="Del Campo R."/>
        </authorList>
    </citation>
    <scope>NUCLEOTIDE SEQUENCE [LARGE SCALE GENOMIC DNA]</scope>
    <source>
        <strain evidence="13 14">LMG17956</strain>
    </source>
</reference>
<comment type="subcellular location">
    <subcellularLocation>
        <location evidence="1">Cell membrane</location>
        <topology evidence="1">Multi-pass membrane protein</topology>
    </subcellularLocation>
</comment>
<evidence type="ECO:0000259" key="11">
    <source>
        <dbReference type="PROSITE" id="PS50929"/>
    </source>
</evidence>
<dbReference type="PROSITE" id="PS50990">
    <property type="entry name" value="PEPTIDASE_C39"/>
    <property type="match status" value="1"/>
</dbReference>
<evidence type="ECO:0000256" key="5">
    <source>
        <dbReference type="ARBA" id="ARBA00022807"/>
    </source>
</evidence>